<dbReference type="OrthoDB" id="5448848at2"/>
<proteinExistence type="predicted"/>
<dbReference type="GeneID" id="78085431"/>
<evidence type="ECO:0000256" key="1">
    <source>
        <dbReference type="SAM" id="MobiDB-lite"/>
    </source>
</evidence>
<reference evidence="3 4" key="2">
    <citation type="submission" date="2013-04" db="EMBL/GenBank/DDBJ databases">
        <title>The Genome Sequence of Bilophila wadsworthia 3_1_6.</title>
        <authorList>
            <consortium name="The Broad Institute Genomics Platform"/>
            <person name="Earl A."/>
            <person name="Ward D."/>
            <person name="Feldgarden M."/>
            <person name="Gevers D."/>
            <person name="Sibley C."/>
            <person name="Strauss J."/>
            <person name="Allen-Vercoe E."/>
            <person name="Walker B."/>
            <person name="Young S."/>
            <person name="Zeng Q."/>
            <person name="Gargeya S."/>
            <person name="Fitzgerald M."/>
            <person name="Haas B."/>
            <person name="Abouelleil A."/>
            <person name="Allen A.W."/>
            <person name="Alvarado L."/>
            <person name="Arachchi H.M."/>
            <person name="Berlin A.M."/>
            <person name="Chapman S.B."/>
            <person name="Gainer-Dewar J."/>
            <person name="Goldberg J."/>
            <person name="Griggs A."/>
            <person name="Gujja S."/>
            <person name="Hansen M."/>
            <person name="Howarth C."/>
            <person name="Imamovic A."/>
            <person name="Ireland A."/>
            <person name="Larimer J."/>
            <person name="McCowan C."/>
            <person name="Murphy C."/>
            <person name="Pearson M."/>
            <person name="Poon T.W."/>
            <person name="Priest M."/>
            <person name="Roberts A."/>
            <person name="Saif S."/>
            <person name="Shea T."/>
            <person name="Sisk P."/>
            <person name="Sykes S."/>
            <person name="Wortman J."/>
            <person name="Nusbaum C."/>
            <person name="Birren B."/>
        </authorList>
    </citation>
    <scope>NUCLEOTIDE SEQUENCE [LARGE SCALE GENOMIC DNA]</scope>
    <source>
        <strain evidence="3 4">3_1_6</strain>
    </source>
</reference>
<feature type="region of interest" description="Disordered" evidence="1">
    <location>
        <begin position="288"/>
        <end position="375"/>
    </location>
</feature>
<feature type="region of interest" description="Disordered" evidence="1">
    <location>
        <begin position="166"/>
        <end position="185"/>
    </location>
</feature>
<dbReference type="HOGENOM" id="CLU_559815_0_0_7"/>
<keyword evidence="2" id="KW-1133">Transmembrane helix</keyword>
<keyword evidence="2" id="KW-0812">Transmembrane</keyword>
<dbReference type="RefSeq" id="WP_016360643.1">
    <property type="nucleotide sequence ID" value="NZ_KE150238.1"/>
</dbReference>
<dbReference type="InterPro" id="IPR047774">
    <property type="entry name" value="SrfA-like"/>
</dbReference>
<dbReference type="AlphaFoldDB" id="E5Y7X4"/>
<evidence type="ECO:0000313" key="3">
    <source>
        <dbReference type="EMBL" id="EFV43898.2"/>
    </source>
</evidence>
<evidence type="ECO:0000256" key="2">
    <source>
        <dbReference type="SAM" id="Phobius"/>
    </source>
</evidence>
<comment type="caution">
    <text evidence="3">The sequence shown here is derived from an EMBL/GenBank/DDBJ whole genome shotgun (WGS) entry which is preliminary data.</text>
</comment>
<feature type="transmembrane region" description="Helical" evidence="2">
    <location>
        <begin position="216"/>
        <end position="237"/>
    </location>
</feature>
<feature type="compositionally biased region" description="Basic and acidic residues" evidence="1">
    <location>
        <begin position="329"/>
        <end position="375"/>
    </location>
</feature>
<accession>E5Y7X4</accession>
<dbReference type="EMBL" id="ADCP02000001">
    <property type="protein sequence ID" value="EFV43898.2"/>
    <property type="molecule type" value="Genomic_DNA"/>
</dbReference>
<dbReference type="eggNOG" id="COG1404">
    <property type="taxonomic scope" value="Bacteria"/>
</dbReference>
<evidence type="ECO:0000313" key="4">
    <source>
        <dbReference type="Proteomes" id="UP000006034"/>
    </source>
</evidence>
<organism evidence="3 4">
    <name type="scientific">Bilophila wadsworthia (strain 3_1_6)</name>
    <dbReference type="NCBI Taxonomy" id="563192"/>
    <lineage>
        <taxon>Bacteria</taxon>
        <taxon>Pseudomonadati</taxon>
        <taxon>Thermodesulfobacteriota</taxon>
        <taxon>Desulfovibrionia</taxon>
        <taxon>Desulfovibrionales</taxon>
        <taxon>Desulfovibrionaceae</taxon>
        <taxon>Bilophila</taxon>
    </lineage>
</organism>
<reference evidence="3 4" key="1">
    <citation type="submission" date="2010-10" db="EMBL/GenBank/DDBJ databases">
        <authorList>
            <consortium name="The Broad Institute Genome Sequencing Platform"/>
            <person name="Ward D."/>
            <person name="Earl A."/>
            <person name="Feldgarden M."/>
            <person name="Young S.K."/>
            <person name="Gargeya S."/>
            <person name="Zeng Q."/>
            <person name="Alvarado L."/>
            <person name="Berlin A."/>
            <person name="Bochicchio J."/>
            <person name="Chapman S.B."/>
            <person name="Chen Z."/>
            <person name="Freedman E."/>
            <person name="Gellesch M."/>
            <person name="Goldberg J."/>
            <person name="Griggs A."/>
            <person name="Gujja S."/>
            <person name="Heilman E."/>
            <person name="Heiman D."/>
            <person name="Howarth C."/>
            <person name="Mehta T."/>
            <person name="Neiman D."/>
            <person name="Pearson M."/>
            <person name="Roberts A."/>
            <person name="Saif S."/>
            <person name="Shea T."/>
            <person name="Shenoy N."/>
            <person name="Sisk P."/>
            <person name="Stolte C."/>
            <person name="Sykes S."/>
            <person name="White J."/>
            <person name="Yandava C."/>
            <person name="Allen-Vercoe E."/>
            <person name="Sibley C."/>
            <person name="Ambrose C.E."/>
            <person name="Strauss J."/>
            <person name="Daigneault M."/>
            <person name="Haas B."/>
            <person name="Nusbaum C."/>
            <person name="Birren B."/>
        </authorList>
    </citation>
    <scope>NUCLEOTIDE SEQUENCE [LARGE SCALE GENOMIC DNA]</scope>
    <source>
        <strain evidence="3 4">3_1_6</strain>
    </source>
</reference>
<name>E5Y7X4_BILW3</name>
<dbReference type="NCBIfam" id="NF040486">
    <property type="entry name" value="SrfA_fam"/>
    <property type="match status" value="1"/>
</dbReference>
<protein>
    <submittedName>
        <fullName evidence="3">Uncharacterized protein</fullName>
    </submittedName>
</protein>
<dbReference type="STRING" id="563192.HMPREF0179_02289"/>
<feature type="compositionally biased region" description="Basic and acidic residues" evidence="1">
    <location>
        <begin position="304"/>
        <end position="319"/>
    </location>
</feature>
<sequence length="487" mass="52738">MAGYFILSTRKGDYRALAFQGSQVYACHAQLSGLLRTHLGEAHARLLAEPLMDPQGTAVDWYTSGPVQPLAELPAETQEAVKTRLQGLLSDIEELAASLQTDSDPYKSLCGTMLHLATRFPTQECLYASLPSGEPASPPQPVLVCWGMALSSSTAQEGIYAMGATPFSPEPQTPLASGASGDPDRIVREGEVTERPIVAPLPPTVVVEGEPWWKKLLMLLLGLLLALLLFWGLHFLFPWVPPLPLPAGCARTPAVETPQPAVQPADPGPSEADLTALRAELEVLRQAAQKRAEACQPPAPPAVEEPKVETPAEPPKDLGDLLGDLTTIPKEEPKPEPKPEPKKEQPAPKKEEPKPEPPKEPPKKGDPMKLPDKDDKSMDFLDGCWNCRTGLSDTRGNPIKVRFCFGKNGKGQITIIDRQGKTYTGRADAQMQNGRLHIDTGDATSRNSRGSFNGLRIDCSPGAGNDAMCYGRNKGDNSPWSAKFFRD</sequence>
<keyword evidence="4" id="KW-1185">Reference proteome</keyword>
<dbReference type="Proteomes" id="UP000006034">
    <property type="component" value="Unassembled WGS sequence"/>
</dbReference>
<gene>
    <name evidence="3" type="ORF">HMPREF0179_02289</name>
</gene>
<keyword evidence="2" id="KW-0472">Membrane</keyword>